<dbReference type="GO" id="GO:0070828">
    <property type="term" value="P:heterochromatin organization"/>
    <property type="evidence" value="ECO:0007669"/>
    <property type="project" value="TreeGrafter"/>
</dbReference>
<dbReference type="PANTHER" id="PTHR15832:SF1">
    <property type="entry name" value="HETEROCHROMATIN PROTEIN 1-BINDING PROTEIN 3"/>
    <property type="match status" value="1"/>
</dbReference>
<reference evidence="10" key="2">
    <citation type="submission" date="2025-09" db="UniProtKB">
        <authorList>
            <consortium name="Ensembl"/>
        </authorList>
    </citation>
    <scope>IDENTIFICATION</scope>
</reference>
<gene>
    <name evidence="10" type="primary">LOC107694877</name>
</gene>
<feature type="compositionally biased region" description="Basic and acidic residues" evidence="8">
    <location>
        <begin position="124"/>
        <end position="141"/>
    </location>
</feature>
<feature type="compositionally biased region" description="Acidic residues" evidence="8">
    <location>
        <begin position="114"/>
        <end position="123"/>
    </location>
</feature>
<feature type="domain" description="H15" evidence="9">
    <location>
        <begin position="192"/>
        <end position="268"/>
    </location>
</feature>
<dbReference type="PROSITE" id="PS51504">
    <property type="entry name" value="H15"/>
    <property type="match status" value="3"/>
</dbReference>
<dbReference type="Gene3D" id="1.10.10.10">
    <property type="entry name" value="Winged helix-like DNA-binding domain superfamily/Winged helix DNA-binding domain"/>
    <property type="match status" value="3"/>
</dbReference>
<keyword evidence="7" id="KW-0539">Nucleus</keyword>
<name>A0A671LX61_9TELE</name>
<feature type="region of interest" description="Disordered" evidence="8">
    <location>
        <begin position="62"/>
        <end position="154"/>
    </location>
</feature>
<evidence type="ECO:0000256" key="8">
    <source>
        <dbReference type="SAM" id="MobiDB-lite"/>
    </source>
</evidence>
<dbReference type="GO" id="GO:0003677">
    <property type="term" value="F:DNA binding"/>
    <property type="evidence" value="ECO:0007669"/>
    <property type="project" value="UniProtKB-KW"/>
</dbReference>
<evidence type="ECO:0000256" key="5">
    <source>
        <dbReference type="ARBA" id="ARBA00022737"/>
    </source>
</evidence>
<feature type="compositionally biased region" description="Basic residues" evidence="8">
    <location>
        <begin position="575"/>
        <end position="584"/>
    </location>
</feature>
<dbReference type="Pfam" id="PF00538">
    <property type="entry name" value="Linker_histone"/>
    <property type="match status" value="3"/>
</dbReference>
<evidence type="ECO:0000313" key="10">
    <source>
        <dbReference type="Ensembl" id="ENSSANP00000024605.1"/>
    </source>
</evidence>
<dbReference type="InterPro" id="IPR036390">
    <property type="entry name" value="WH_DNA-bd_sf"/>
</dbReference>
<dbReference type="GO" id="GO:0000786">
    <property type="term" value="C:nucleosome"/>
    <property type="evidence" value="ECO:0007669"/>
    <property type="project" value="InterPro"/>
</dbReference>
<comment type="subcellular location">
    <subcellularLocation>
        <location evidence="2">Chromosome</location>
    </subcellularLocation>
    <subcellularLocation>
        <location evidence="1">Nucleus</location>
    </subcellularLocation>
</comment>
<dbReference type="GO" id="GO:0006334">
    <property type="term" value="P:nucleosome assembly"/>
    <property type="evidence" value="ECO:0007669"/>
    <property type="project" value="InterPro"/>
</dbReference>
<feature type="compositionally biased region" description="Basic and acidic residues" evidence="8">
    <location>
        <begin position="89"/>
        <end position="100"/>
    </location>
</feature>
<proteinExistence type="predicted"/>
<dbReference type="AlphaFoldDB" id="A0A671LX61"/>
<dbReference type="SMART" id="SM00526">
    <property type="entry name" value="H15"/>
    <property type="match status" value="3"/>
</dbReference>
<evidence type="ECO:0000259" key="9">
    <source>
        <dbReference type="PROSITE" id="PS51504"/>
    </source>
</evidence>
<keyword evidence="4" id="KW-0158">Chromosome</keyword>
<sequence length="611" mass="67693">MKTYKSHFADDLVMAPERVRVAMRTQEGEGHVNREFQKGRECFFQLTNQYIKVRIMPIRRSAAAPPKEDAPPANAPEGDAPAERSAPVGEKEKVKEKDSAPAEPETTEEKKEGEEEEATADGEDQSKDEGETPNEGEKSEEAAADQGKSKKKKVKEVVAKIDKEDDKGKKVKKKIPAWATISANKLASTSLSQPKVEEIIIEAIESCKERSGASTITIVKYVMKKYPSVEMDKKTKNLYKRTMKRMVEKGTVKQLKGKGFSGSFAIGKKHAGSVGTKETLGESLPLIITRLCEPKEASYILIKKYLEQHFPQLNVDSRPEVLKNCLQKSVEKGYLEQITGKGASGTFQLKKAGNKVLMGGGLLEDAIVAAITAMNEPKTCSITILRKFLMERQKEQNSYFVVSNLKRTLQKCKMMGWMEQISGHGLSGSYQLSYPYYPSPAVLFPEMMEKLKQEEQKLKRKRGDDSDEESEEESEQASEEEESDEDEPPRRKRTQHANRTSASKARPNKRAKTVSRIPPASKRSVASAKKAPPPAKKQASASKAAFRKAPEPVKATPVKKAAPTSKPKTPVAKKMTSRGSKRPSPKAAKKEATESAVKAKPAARKSLRARK</sequence>
<dbReference type="Proteomes" id="UP000472260">
    <property type="component" value="Unassembled WGS sequence"/>
</dbReference>
<feature type="compositionally biased region" description="Low complexity" evidence="8">
    <location>
        <begin position="518"/>
        <end position="544"/>
    </location>
</feature>
<feature type="region of interest" description="Disordered" evidence="8">
    <location>
        <begin position="455"/>
        <end position="611"/>
    </location>
</feature>
<evidence type="ECO:0000256" key="4">
    <source>
        <dbReference type="ARBA" id="ARBA00022454"/>
    </source>
</evidence>
<keyword evidence="5" id="KW-0677">Repeat</keyword>
<evidence type="ECO:0000256" key="6">
    <source>
        <dbReference type="ARBA" id="ARBA00023125"/>
    </source>
</evidence>
<keyword evidence="11" id="KW-1185">Reference proteome</keyword>
<evidence type="ECO:0000256" key="2">
    <source>
        <dbReference type="ARBA" id="ARBA00004286"/>
    </source>
</evidence>
<reference evidence="10" key="1">
    <citation type="submission" date="2025-08" db="UniProtKB">
        <authorList>
            <consortium name="Ensembl"/>
        </authorList>
    </citation>
    <scope>IDENTIFICATION</scope>
</reference>
<evidence type="ECO:0000256" key="1">
    <source>
        <dbReference type="ARBA" id="ARBA00004123"/>
    </source>
</evidence>
<organism evidence="10 11">
    <name type="scientific">Sinocyclocheilus anshuiensis</name>
    <dbReference type="NCBI Taxonomy" id="1608454"/>
    <lineage>
        <taxon>Eukaryota</taxon>
        <taxon>Metazoa</taxon>
        <taxon>Chordata</taxon>
        <taxon>Craniata</taxon>
        <taxon>Vertebrata</taxon>
        <taxon>Euteleostomi</taxon>
        <taxon>Actinopterygii</taxon>
        <taxon>Neopterygii</taxon>
        <taxon>Teleostei</taxon>
        <taxon>Ostariophysi</taxon>
        <taxon>Cypriniformes</taxon>
        <taxon>Cyprinidae</taxon>
        <taxon>Cyprininae</taxon>
        <taxon>Sinocyclocheilus</taxon>
    </lineage>
</organism>
<feature type="compositionally biased region" description="Basic residues" evidence="8">
    <location>
        <begin position="601"/>
        <end position="611"/>
    </location>
</feature>
<accession>A0A671LX61</accession>
<dbReference type="Ensembl" id="ENSSANT00000026210.1">
    <property type="protein sequence ID" value="ENSSANP00000024605.1"/>
    <property type="gene ID" value="ENSSANG00000012673.1"/>
</dbReference>
<dbReference type="CDD" id="cd00073">
    <property type="entry name" value="H15"/>
    <property type="match status" value="1"/>
</dbReference>
<evidence type="ECO:0000313" key="11">
    <source>
        <dbReference type="Proteomes" id="UP000472260"/>
    </source>
</evidence>
<feature type="domain" description="H15" evidence="9">
    <location>
        <begin position="359"/>
        <end position="434"/>
    </location>
</feature>
<feature type="compositionally biased region" description="Low complexity" evidence="8">
    <location>
        <begin position="552"/>
        <end position="574"/>
    </location>
</feature>
<evidence type="ECO:0000256" key="3">
    <source>
        <dbReference type="ARBA" id="ARBA00019297"/>
    </source>
</evidence>
<dbReference type="InterPro" id="IPR005818">
    <property type="entry name" value="Histone_H1/H5_H15"/>
</dbReference>
<dbReference type="PANTHER" id="PTHR15832">
    <property type="entry name" value="SHC (SRC HOMOLOGY DOMAIN C-TERMINAL) ADAPTOR HOMOLOG"/>
    <property type="match status" value="1"/>
</dbReference>
<dbReference type="GO" id="GO:0031491">
    <property type="term" value="F:nucleosome binding"/>
    <property type="evidence" value="ECO:0007669"/>
    <property type="project" value="TreeGrafter"/>
</dbReference>
<dbReference type="GO" id="GO:0005634">
    <property type="term" value="C:nucleus"/>
    <property type="evidence" value="ECO:0007669"/>
    <property type="project" value="UniProtKB-SubCell"/>
</dbReference>
<dbReference type="SUPFAM" id="SSF46785">
    <property type="entry name" value="Winged helix' DNA-binding domain"/>
    <property type="match status" value="3"/>
</dbReference>
<feature type="domain" description="H15" evidence="9">
    <location>
        <begin position="273"/>
        <end position="351"/>
    </location>
</feature>
<dbReference type="InterPro" id="IPR036388">
    <property type="entry name" value="WH-like_DNA-bd_sf"/>
</dbReference>
<feature type="compositionally biased region" description="Acidic residues" evidence="8">
    <location>
        <begin position="465"/>
        <end position="487"/>
    </location>
</feature>
<evidence type="ECO:0000256" key="7">
    <source>
        <dbReference type="ARBA" id="ARBA00023242"/>
    </source>
</evidence>
<protein>
    <recommendedName>
        <fullName evidence="3">Heterochromatin protein 1-binding protein 3</fullName>
    </recommendedName>
</protein>
<keyword evidence="6" id="KW-0238">DNA-binding</keyword>